<accession>A0A6J6HWP3</accession>
<dbReference type="EMBL" id="CAEZUW010000106">
    <property type="protein sequence ID" value="CAB4615989.1"/>
    <property type="molecule type" value="Genomic_DNA"/>
</dbReference>
<dbReference type="AlphaFoldDB" id="A0A6J6HWP3"/>
<dbReference type="SUPFAM" id="SSF52788">
    <property type="entry name" value="Phosphotyrosine protein phosphatases I"/>
    <property type="match status" value="1"/>
</dbReference>
<sequence length="132" mass="14240">MAEFMLRDAVAGHQSLSGQPIVVHGAGVAAEVGSPATREVREVLAEAGIASDGHVARQLTDEMLEQADLVLVATEDVRRRVLRYASADASKVQLMLGDQDLSDPWGMPLDDYRETFEQLKPRVDALAAAITL</sequence>
<name>A0A6J6HWP3_9ZZZZ</name>
<evidence type="ECO:0000259" key="1">
    <source>
        <dbReference type="SMART" id="SM00226"/>
    </source>
</evidence>
<dbReference type="InterPro" id="IPR050438">
    <property type="entry name" value="LMW_PTPase"/>
</dbReference>
<organism evidence="2">
    <name type="scientific">freshwater metagenome</name>
    <dbReference type="NCBI Taxonomy" id="449393"/>
    <lineage>
        <taxon>unclassified sequences</taxon>
        <taxon>metagenomes</taxon>
        <taxon>ecological metagenomes</taxon>
    </lineage>
</organism>
<feature type="domain" description="Phosphotyrosine protein phosphatase I" evidence="1">
    <location>
        <begin position="1"/>
        <end position="129"/>
    </location>
</feature>
<dbReference type="Gene3D" id="3.40.50.2300">
    <property type="match status" value="1"/>
</dbReference>
<protein>
    <submittedName>
        <fullName evidence="2">Unannotated protein</fullName>
    </submittedName>
</protein>
<dbReference type="PANTHER" id="PTHR11717:SF31">
    <property type="entry name" value="LOW MOLECULAR WEIGHT PROTEIN-TYROSINE-PHOSPHATASE ETP-RELATED"/>
    <property type="match status" value="1"/>
</dbReference>
<dbReference type="PANTHER" id="PTHR11717">
    <property type="entry name" value="LOW MOLECULAR WEIGHT PROTEIN TYROSINE PHOSPHATASE"/>
    <property type="match status" value="1"/>
</dbReference>
<dbReference type="GO" id="GO:0004725">
    <property type="term" value="F:protein tyrosine phosphatase activity"/>
    <property type="evidence" value="ECO:0007669"/>
    <property type="project" value="TreeGrafter"/>
</dbReference>
<dbReference type="InterPro" id="IPR036196">
    <property type="entry name" value="Ptyr_pPase_sf"/>
</dbReference>
<dbReference type="SMART" id="SM00226">
    <property type="entry name" value="LMWPc"/>
    <property type="match status" value="1"/>
</dbReference>
<dbReference type="Pfam" id="PF01451">
    <property type="entry name" value="LMWPc"/>
    <property type="match status" value="1"/>
</dbReference>
<evidence type="ECO:0000313" key="2">
    <source>
        <dbReference type="EMBL" id="CAB4615989.1"/>
    </source>
</evidence>
<gene>
    <name evidence="2" type="ORF">UFOPK1855_00686</name>
</gene>
<proteinExistence type="predicted"/>
<dbReference type="InterPro" id="IPR023485">
    <property type="entry name" value="Ptyr_pPase"/>
</dbReference>
<reference evidence="2" key="1">
    <citation type="submission" date="2020-05" db="EMBL/GenBank/DDBJ databases">
        <authorList>
            <person name="Chiriac C."/>
            <person name="Salcher M."/>
            <person name="Ghai R."/>
            <person name="Kavagutti S V."/>
        </authorList>
    </citation>
    <scope>NUCLEOTIDE SEQUENCE</scope>
</reference>